<dbReference type="SUPFAM" id="SSF52058">
    <property type="entry name" value="L domain-like"/>
    <property type="match status" value="1"/>
</dbReference>
<dbReference type="AlphaFoldDB" id="A0A9Q0F5D3"/>
<gene>
    <name evidence="4" type="ORF">Tsubulata_020543</name>
</gene>
<organism evidence="4 5">
    <name type="scientific">Turnera subulata</name>
    <dbReference type="NCBI Taxonomy" id="218843"/>
    <lineage>
        <taxon>Eukaryota</taxon>
        <taxon>Viridiplantae</taxon>
        <taxon>Streptophyta</taxon>
        <taxon>Embryophyta</taxon>
        <taxon>Tracheophyta</taxon>
        <taxon>Spermatophyta</taxon>
        <taxon>Magnoliopsida</taxon>
        <taxon>eudicotyledons</taxon>
        <taxon>Gunneridae</taxon>
        <taxon>Pentapetalae</taxon>
        <taxon>rosids</taxon>
        <taxon>fabids</taxon>
        <taxon>Malpighiales</taxon>
        <taxon>Passifloraceae</taxon>
        <taxon>Turnera</taxon>
    </lineage>
</organism>
<dbReference type="Proteomes" id="UP001141552">
    <property type="component" value="Unassembled WGS sequence"/>
</dbReference>
<evidence type="ECO:0000256" key="1">
    <source>
        <dbReference type="SAM" id="MobiDB-lite"/>
    </source>
</evidence>
<evidence type="ECO:0008006" key="6">
    <source>
        <dbReference type="Google" id="ProtNLM"/>
    </source>
</evidence>
<dbReference type="InterPro" id="IPR055357">
    <property type="entry name" value="LRR_At1g61320_AtMIF1"/>
</dbReference>
<dbReference type="InterPro" id="IPR032675">
    <property type="entry name" value="LRR_dom_sf"/>
</dbReference>
<protein>
    <recommendedName>
        <fullName evidence="6">FBD domain-containing protein</fullName>
    </recommendedName>
</protein>
<proteinExistence type="predicted"/>
<dbReference type="Pfam" id="PF00646">
    <property type="entry name" value="F-box"/>
    <property type="match status" value="1"/>
</dbReference>
<evidence type="ECO:0000259" key="3">
    <source>
        <dbReference type="Pfam" id="PF23622"/>
    </source>
</evidence>
<dbReference type="PANTHER" id="PTHR34145">
    <property type="entry name" value="OS02G0105600 PROTEIN"/>
    <property type="match status" value="1"/>
</dbReference>
<dbReference type="OrthoDB" id="1160463at2759"/>
<dbReference type="SUPFAM" id="SSF81383">
    <property type="entry name" value="F-box domain"/>
    <property type="match status" value="1"/>
</dbReference>
<reference evidence="4" key="1">
    <citation type="submission" date="2022-02" db="EMBL/GenBank/DDBJ databases">
        <authorList>
            <person name="Henning P.M."/>
            <person name="McCubbin A.G."/>
            <person name="Shore J.S."/>
        </authorList>
    </citation>
    <scope>NUCLEOTIDE SEQUENCE</scope>
    <source>
        <strain evidence="4">F60SS</strain>
        <tissue evidence="4">Leaves</tissue>
    </source>
</reference>
<reference evidence="4" key="2">
    <citation type="journal article" date="2023" name="Plants (Basel)">
        <title>Annotation of the Turnera subulata (Passifloraceae) Draft Genome Reveals the S-Locus Evolved after the Divergence of Turneroideae from Passifloroideae in a Stepwise Manner.</title>
        <authorList>
            <person name="Henning P.M."/>
            <person name="Roalson E.H."/>
            <person name="Mir W."/>
            <person name="McCubbin A.G."/>
            <person name="Shore J.S."/>
        </authorList>
    </citation>
    <scope>NUCLEOTIDE SEQUENCE</scope>
    <source>
        <strain evidence="4">F60SS</strain>
    </source>
</reference>
<dbReference type="InterPro" id="IPR053772">
    <property type="entry name" value="At1g61320/At1g61330-like"/>
</dbReference>
<dbReference type="EMBL" id="JAKUCV010007301">
    <property type="protein sequence ID" value="KAJ4823986.1"/>
    <property type="molecule type" value="Genomic_DNA"/>
</dbReference>
<evidence type="ECO:0000259" key="2">
    <source>
        <dbReference type="Pfam" id="PF00646"/>
    </source>
</evidence>
<keyword evidence="5" id="KW-1185">Reference proteome</keyword>
<evidence type="ECO:0000313" key="5">
    <source>
        <dbReference type="Proteomes" id="UP001141552"/>
    </source>
</evidence>
<dbReference type="InterPro" id="IPR001810">
    <property type="entry name" value="F-box_dom"/>
</dbReference>
<feature type="region of interest" description="Disordered" evidence="1">
    <location>
        <begin position="1"/>
        <end position="27"/>
    </location>
</feature>
<sequence>MILSPVDTSGLGRNDVGESQSSYPDYYSGEGRVKLDCKRVGKECGNDDGRIGQLSDDILACILSRLTMKEAARTSVLSTRWMSLWTSYSGRLDFDGLSRLSKLALIQLPSSALPTERDGFVMWVNQELRSYRAPFVDELRVCFNLTIEARSAIDTWVDFAIEKRVKNLDLNLAGNPQCRAVFYPFPSKLLAYSSLRELHLTWVDVSGENLEAVLSSNPSLEVLSVTKSFSLTRLKVSGSSLKLKFLQISLCFNLKAFEISAPNIESFEYVGPTIPNPFKHVPHLQEFSVRGEYGCYVMEHMDEISSSIPQLQWFTGDWVPPSYVPIKAGSLTSLKHLELFVDFTEVRDDLASLSILLIALPSLYRLVIKVALAEQLSRKMRELKSEDSLGSLKIVEVIGFCGFVSDVEFLLYVFKNASGLEKLILNPSRPDGYSLNPSVKLSDVEFLLYVFKNASGLEKLILNPSRPDGYSLNPRYDKTEKYQNARKRAIEFGSSVPPGVEFVVV</sequence>
<dbReference type="InterPro" id="IPR036047">
    <property type="entry name" value="F-box-like_dom_sf"/>
</dbReference>
<name>A0A9Q0F5D3_9ROSI</name>
<evidence type="ECO:0000313" key="4">
    <source>
        <dbReference type="EMBL" id="KAJ4823986.1"/>
    </source>
</evidence>
<feature type="domain" description="F-box" evidence="2">
    <location>
        <begin position="53"/>
        <end position="87"/>
    </location>
</feature>
<dbReference type="Gene3D" id="3.80.10.10">
    <property type="entry name" value="Ribonuclease Inhibitor"/>
    <property type="match status" value="1"/>
</dbReference>
<feature type="domain" description="At1g61320/AtMIF1 LRR" evidence="3">
    <location>
        <begin position="192"/>
        <end position="428"/>
    </location>
</feature>
<dbReference type="Pfam" id="PF23622">
    <property type="entry name" value="LRR_At1g61320_AtMIF1"/>
    <property type="match status" value="1"/>
</dbReference>
<dbReference type="PANTHER" id="PTHR34145:SF68">
    <property type="entry name" value="FBD DOMAIN-CONTAINING PROTEIN"/>
    <property type="match status" value="1"/>
</dbReference>
<accession>A0A9Q0F5D3</accession>
<comment type="caution">
    <text evidence="4">The sequence shown here is derived from an EMBL/GenBank/DDBJ whole genome shotgun (WGS) entry which is preliminary data.</text>
</comment>